<dbReference type="SUPFAM" id="SSF48403">
    <property type="entry name" value="Ankyrin repeat"/>
    <property type="match status" value="1"/>
</dbReference>
<name>A0A6A5V5H6_9PLEO</name>
<keyword evidence="2 3" id="KW-0040">ANK repeat</keyword>
<keyword evidence="1" id="KW-0677">Repeat</keyword>
<keyword evidence="5" id="KW-1185">Reference proteome</keyword>
<proteinExistence type="predicted"/>
<evidence type="ECO:0000256" key="3">
    <source>
        <dbReference type="PROSITE-ProRule" id="PRU00023"/>
    </source>
</evidence>
<protein>
    <submittedName>
        <fullName evidence="4">Ankyrin</fullName>
    </submittedName>
</protein>
<dbReference type="InterPro" id="IPR051165">
    <property type="entry name" value="Multifunctional_ANK_Repeat"/>
</dbReference>
<reference evidence="4" key="1">
    <citation type="journal article" date="2020" name="Stud. Mycol.">
        <title>101 Dothideomycetes genomes: a test case for predicting lifestyles and emergence of pathogens.</title>
        <authorList>
            <person name="Haridas S."/>
            <person name="Albert R."/>
            <person name="Binder M."/>
            <person name="Bloem J."/>
            <person name="Labutti K."/>
            <person name="Salamov A."/>
            <person name="Andreopoulos B."/>
            <person name="Baker S."/>
            <person name="Barry K."/>
            <person name="Bills G."/>
            <person name="Bluhm B."/>
            <person name="Cannon C."/>
            <person name="Castanera R."/>
            <person name="Culley D."/>
            <person name="Daum C."/>
            <person name="Ezra D."/>
            <person name="Gonzalez J."/>
            <person name="Henrissat B."/>
            <person name="Kuo A."/>
            <person name="Liang C."/>
            <person name="Lipzen A."/>
            <person name="Lutzoni F."/>
            <person name="Magnuson J."/>
            <person name="Mondo S."/>
            <person name="Nolan M."/>
            <person name="Ohm R."/>
            <person name="Pangilinan J."/>
            <person name="Park H.-J."/>
            <person name="Ramirez L."/>
            <person name="Alfaro M."/>
            <person name="Sun H."/>
            <person name="Tritt A."/>
            <person name="Yoshinaga Y."/>
            <person name="Zwiers L.-H."/>
            <person name="Turgeon B."/>
            <person name="Goodwin S."/>
            <person name="Spatafora J."/>
            <person name="Crous P."/>
            <person name="Grigoriev I."/>
        </authorList>
    </citation>
    <scope>NUCLEOTIDE SEQUENCE</scope>
    <source>
        <strain evidence="4">CBS 107.79</strain>
    </source>
</reference>
<dbReference type="OrthoDB" id="539213at2759"/>
<dbReference type="PROSITE" id="PS50088">
    <property type="entry name" value="ANK_REPEAT"/>
    <property type="match status" value="3"/>
</dbReference>
<feature type="repeat" description="ANK" evidence="3">
    <location>
        <begin position="16"/>
        <end position="48"/>
    </location>
</feature>
<dbReference type="PANTHER" id="PTHR24123">
    <property type="entry name" value="ANKYRIN REPEAT-CONTAINING"/>
    <property type="match status" value="1"/>
</dbReference>
<evidence type="ECO:0000256" key="2">
    <source>
        <dbReference type="ARBA" id="ARBA00023043"/>
    </source>
</evidence>
<dbReference type="SMART" id="SM00248">
    <property type="entry name" value="ANK"/>
    <property type="match status" value="3"/>
</dbReference>
<dbReference type="AlphaFoldDB" id="A0A6A5V5H6"/>
<evidence type="ECO:0000313" key="4">
    <source>
        <dbReference type="EMBL" id="KAF1972385.1"/>
    </source>
</evidence>
<feature type="repeat" description="ANK" evidence="3">
    <location>
        <begin position="85"/>
        <end position="117"/>
    </location>
</feature>
<dbReference type="Gene3D" id="1.25.40.20">
    <property type="entry name" value="Ankyrin repeat-containing domain"/>
    <property type="match status" value="1"/>
</dbReference>
<dbReference type="Pfam" id="PF12796">
    <property type="entry name" value="Ank_2"/>
    <property type="match status" value="1"/>
</dbReference>
<accession>A0A6A5V5H6</accession>
<organism evidence="4 5">
    <name type="scientific">Bimuria novae-zelandiae CBS 107.79</name>
    <dbReference type="NCBI Taxonomy" id="1447943"/>
    <lineage>
        <taxon>Eukaryota</taxon>
        <taxon>Fungi</taxon>
        <taxon>Dikarya</taxon>
        <taxon>Ascomycota</taxon>
        <taxon>Pezizomycotina</taxon>
        <taxon>Dothideomycetes</taxon>
        <taxon>Pleosporomycetidae</taxon>
        <taxon>Pleosporales</taxon>
        <taxon>Massarineae</taxon>
        <taxon>Didymosphaeriaceae</taxon>
        <taxon>Bimuria</taxon>
    </lineage>
</organism>
<evidence type="ECO:0000313" key="5">
    <source>
        <dbReference type="Proteomes" id="UP000800036"/>
    </source>
</evidence>
<gene>
    <name evidence="4" type="ORF">BU23DRAFT_644343</name>
</gene>
<evidence type="ECO:0000256" key="1">
    <source>
        <dbReference type="ARBA" id="ARBA00022737"/>
    </source>
</evidence>
<dbReference type="InterPro" id="IPR036770">
    <property type="entry name" value="Ankyrin_rpt-contain_sf"/>
</dbReference>
<feature type="repeat" description="ANK" evidence="3">
    <location>
        <begin position="50"/>
        <end position="82"/>
    </location>
</feature>
<dbReference type="PANTHER" id="PTHR24123:SF33">
    <property type="entry name" value="PROTEIN HOS4"/>
    <property type="match status" value="1"/>
</dbReference>
<sequence length="175" mass="19108">LVEGGAGIDYERKTGLLRTPLQRAAEASNFEIVSYLVDRGALIDTSPVYSGATALQLAAMNGYVGITTFLLEHDANPNYPPAKGEGRTAFEAAAEWGRIDTMSLLMGAGVDLDMQIGDPPCTQYERSVGFAEKNGYMASKRFVQHLYSQISAMNETEEAPKLDRIQNPSMPSPRW</sequence>
<feature type="non-terminal residue" evidence="4">
    <location>
        <position position="1"/>
    </location>
</feature>
<dbReference type="PROSITE" id="PS50297">
    <property type="entry name" value="ANK_REP_REGION"/>
    <property type="match status" value="2"/>
</dbReference>
<dbReference type="InterPro" id="IPR002110">
    <property type="entry name" value="Ankyrin_rpt"/>
</dbReference>
<dbReference type="EMBL" id="ML976687">
    <property type="protein sequence ID" value="KAF1972385.1"/>
    <property type="molecule type" value="Genomic_DNA"/>
</dbReference>
<dbReference type="Proteomes" id="UP000800036">
    <property type="component" value="Unassembled WGS sequence"/>
</dbReference>